<proteinExistence type="predicted"/>
<reference evidence="2 3" key="1">
    <citation type="submission" date="2018-11" db="EMBL/GenBank/DDBJ databases">
        <authorList>
            <consortium name="Pathogen Informatics"/>
        </authorList>
    </citation>
    <scope>NUCLEOTIDE SEQUENCE [LARGE SCALE GENOMIC DNA]</scope>
    <source>
        <strain evidence="2 3">Egypt</strain>
    </source>
</reference>
<evidence type="ECO:0000313" key="3">
    <source>
        <dbReference type="Proteomes" id="UP000272942"/>
    </source>
</evidence>
<sequence length="155" mass="17063">MNLYSAIFGGFFLLSDILSQETPVTVVAKTRSQVSRPPNAANVSKDTASKPITVVRRGTKRSTISTDTSLETVSRTVWRRRGTVKQTPTTIALNSLDASTVTPAPARKASQLKRPLANTTFLSQDEPIAARLRVRSTQMSYLESNMTRLLETDYS</sequence>
<feature type="signal peptide" evidence="1">
    <location>
        <begin position="1"/>
        <end position="19"/>
    </location>
</feature>
<dbReference type="AlphaFoldDB" id="A0A3P8IBK1"/>
<dbReference type="Proteomes" id="UP000272942">
    <property type="component" value="Unassembled WGS sequence"/>
</dbReference>
<dbReference type="OrthoDB" id="6253859at2759"/>
<keyword evidence="1" id="KW-0732">Signal</keyword>
<name>A0A3P8IBK1_9TREM</name>
<feature type="chain" id="PRO_5018076753" evidence="1">
    <location>
        <begin position="20"/>
        <end position="155"/>
    </location>
</feature>
<accession>A0A3P8IBK1</accession>
<gene>
    <name evidence="2" type="ORF">ECPE_LOCUS16026</name>
</gene>
<dbReference type="EMBL" id="UZAN01062682">
    <property type="protein sequence ID" value="VDP93298.1"/>
    <property type="molecule type" value="Genomic_DNA"/>
</dbReference>
<protein>
    <submittedName>
        <fullName evidence="2">Uncharacterized protein</fullName>
    </submittedName>
</protein>
<evidence type="ECO:0000256" key="1">
    <source>
        <dbReference type="SAM" id="SignalP"/>
    </source>
</evidence>
<evidence type="ECO:0000313" key="2">
    <source>
        <dbReference type="EMBL" id="VDP93298.1"/>
    </source>
</evidence>
<organism evidence="2 3">
    <name type="scientific">Echinostoma caproni</name>
    <dbReference type="NCBI Taxonomy" id="27848"/>
    <lineage>
        <taxon>Eukaryota</taxon>
        <taxon>Metazoa</taxon>
        <taxon>Spiralia</taxon>
        <taxon>Lophotrochozoa</taxon>
        <taxon>Platyhelminthes</taxon>
        <taxon>Trematoda</taxon>
        <taxon>Digenea</taxon>
        <taxon>Plagiorchiida</taxon>
        <taxon>Echinostomata</taxon>
        <taxon>Echinostomatoidea</taxon>
        <taxon>Echinostomatidae</taxon>
        <taxon>Echinostoma</taxon>
    </lineage>
</organism>
<keyword evidence="3" id="KW-1185">Reference proteome</keyword>